<evidence type="ECO:0000313" key="4">
    <source>
        <dbReference type="Proteomes" id="UP000548476"/>
    </source>
</evidence>
<name>A0A841FPU0_9ACTN</name>
<reference evidence="3 4" key="1">
    <citation type="submission" date="2020-08" db="EMBL/GenBank/DDBJ databases">
        <title>Genomic Encyclopedia of Type Strains, Phase IV (KMG-IV): sequencing the most valuable type-strain genomes for metagenomic binning, comparative biology and taxonomic classification.</title>
        <authorList>
            <person name="Goeker M."/>
        </authorList>
    </citation>
    <scope>NUCLEOTIDE SEQUENCE [LARGE SCALE GENOMIC DNA]</scope>
    <source>
        <strain evidence="3 4">YIM 65646</strain>
    </source>
</reference>
<feature type="transmembrane region" description="Helical" evidence="1">
    <location>
        <begin position="17"/>
        <end position="35"/>
    </location>
</feature>
<sequence>MTTVNITPSRIRFRHTGALWVAAMLTFVGGVPLALSEWWLAPVLLIPVAIAVWAWRSGVDAGDEGIRVRGLIGSRRFAWSEIEAFGVARRQAFAIVAQGVRVPLPSVRREDLPRLIAASGSELVAAEDEDDDTED</sequence>
<gene>
    <name evidence="3" type="ORF">HNR73_002433</name>
</gene>
<feature type="transmembrane region" description="Helical" evidence="1">
    <location>
        <begin position="41"/>
        <end position="59"/>
    </location>
</feature>
<evidence type="ECO:0000256" key="1">
    <source>
        <dbReference type="SAM" id="Phobius"/>
    </source>
</evidence>
<keyword evidence="1" id="KW-0472">Membrane</keyword>
<dbReference type="EMBL" id="JACHGT010000005">
    <property type="protein sequence ID" value="MBB6034579.1"/>
    <property type="molecule type" value="Genomic_DNA"/>
</dbReference>
<dbReference type="Pfam" id="PF10756">
    <property type="entry name" value="bPH_6"/>
    <property type="match status" value="1"/>
</dbReference>
<dbReference type="AlphaFoldDB" id="A0A841FPU0"/>
<proteinExistence type="predicted"/>
<evidence type="ECO:0000259" key="2">
    <source>
        <dbReference type="Pfam" id="PF10756"/>
    </source>
</evidence>
<dbReference type="InterPro" id="IPR019692">
    <property type="entry name" value="CFP-6_PH"/>
</dbReference>
<dbReference type="Proteomes" id="UP000548476">
    <property type="component" value="Unassembled WGS sequence"/>
</dbReference>
<keyword evidence="1" id="KW-0812">Transmembrane</keyword>
<keyword evidence="1" id="KW-1133">Transmembrane helix</keyword>
<comment type="caution">
    <text evidence="3">The sequence shown here is derived from an EMBL/GenBank/DDBJ whole genome shotgun (WGS) entry which is preliminary data.</text>
</comment>
<evidence type="ECO:0000313" key="3">
    <source>
        <dbReference type="EMBL" id="MBB6034579.1"/>
    </source>
</evidence>
<keyword evidence="4" id="KW-1185">Reference proteome</keyword>
<protein>
    <recommendedName>
        <fullName evidence="2">Low molecular weight protein antigen 6 PH domain-containing protein</fullName>
    </recommendedName>
</protein>
<organism evidence="3 4">
    <name type="scientific">Phytomonospora endophytica</name>
    <dbReference type="NCBI Taxonomy" id="714109"/>
    <lineage>
        <taxon>Bacteria</taxon>
        <taxon>Bacillati</taxon>
        <taxon>Actinomycetota</taxon>
        <taxon>Actinomycetes</taxon>
        <taxon>Micromonosporales</taxon>
        <taxon>Micromonosporaceae</taxon>
        <taxon>Phytomonospora</taxon>
    </lineage>
</organism>
<dbReference type="RefSeq" id="WP_239122422.1">
    <property type="nucleotide sequence ID" value="NZ_BONT01000110.1"/>
</dbReference>
<accession>A0A841FPU0</accession>
<feature type="domain" description="Low molecular weight protein antigen 6 PH" evidence="2">
    <location>
        <begin position="56"/>
        <end position="123"/>
    </location>
</feature>